<accession>A0A120N4Z8</accession>
<feature type="transmembrane region" description="Helical" evidence="1">
    <location>
        <begin position="132"/>
        <end position="157"/>
    </location>
</feature>
<evidence type="ECO:0000313" key="2">
    <source>
        <dbReference type="EMBL" id="CUU67492.1"/>
    </source>
</evidence>
<evidence type="ECO:0000313" key="3">
    <source>
        <dbReference type="EMBL" id="GEC85552.1"/>
    </source>
</evidence>
<feature type="transmembrane region" description="Helical" evidence="1">
    <location>
        <begin position="43"/>
        <end position="62"/>
    </location>
</feature>
<evidence type="ECO:0000313" key="4">
    <source>
        <dbReference type="Proteomes" id="UP000182498"/>
    </source>
</evidence>
<reference evidence="3 5" key="3">
    <citation type="submission" date="2019-06" db="EMBL/GenBank/DDBJ databases">
        <title>Whole genome shotgun sequence of Corynebacterium variabile NBRC 15286.</title>
        <authorList>
            <person name="Hosoyama A."/>
            <person name="Uohara A."/>
            <person name="Ohji S."/>
            <person name="Ichikawa N."/>
        </authorList>
    </citation>
    <scope>NUCLEOTIDE SEQUENCE [LARGE SCALE GENOMIC DNA]</scope>
    <source>
        <strain evidence="3 5">NBRC 15286</strain>
    </source>
</reference>
<sequence>MEDSITKGAGELIILGDEMRSVAAGSVPGVNVDTLVSMSDETLGLLAGVLAVVAAWIVFAMVRAVAKGQLSRDSGFGLVTPTVKKTDATWSAGHEAALPVAKKTIAVTAGVWLVALVIGLIVQADWAGYLGLVPYVVVVGGFVPMVRAANAAAVEAAKKGSRGKKKRKR</sequence>
<evidence type="ECO:0000256" key="1">
    <source>
        <dbReference type="SAM" id="Phobius"/>
    </source>
</evidence>
<dbReference type="EMBL" id="FAUH01000027">
    <property type="protein sequence ID" value="CUU67492.1"/>
    <property type="molecule type" value="Genomic_DNA"/>
</dbReference>
<reference evidence="2" key="2">
    <citation type="submission" date="2015-11" db="EMBL/GenBank/DDBJ databases">
        <authorList>
            <person name="Zhang Y."/>
            <person name="Guo Z."/>
        </authorList>
    </citation>
    <scope>NUCLEOTIDE SEQUENCE [LARGE SCALE GENOMIC DNA]</scope>
    <source>
        <strain evidence="2">Mu292</strain>
    </source>
</reference>
<dbReference type="AlphaFoldDB" id="A0A120N4Z8"/>
<name>A0A120N4Z8_9CORY</name>
<gene>
    <name evidence="3" type="ORF">CVA01_08660</name>
    <name evidence="2" type="ORF">CVAR292_02855</name>
</gene>
<protein>
    <recommendedName>
        <fullName evidence="6">SdpI/YhfL protein family</fullName>
    </recommendedName>
</protein>
<reference evidence="4" key="1">
    <citation type="submission" date="2015-11" db="EMBL/GenBank/DDBJ databases">
        <authorList>
            <person name="Dugat-Bony E."/>
        </authorList>
    </citation>
    <scope>NUCLEOTIDE SEQUENCE [LARGE SCALE GENOMIC DNA]</scope>
    <source>
        <strain evidence="4">Mu292</strain>
    </source>
</reference>
<proteinExistence type="predicted"/>
<keyword evidence="1" id="KW-0812">Transmembrane</keyword>
<keyword evidence="1" id="KW-0472">Membrane</keyword>
<feature type="transmembrane region" description="Helical" evidence="1">
    <location>
        <begin position="105"/>
        <end position="126"/>
    </location>
</feature>
<organism evidence="2 4">
    <name type="scientific">Corynebacterium variabile</name>
    <dbReference type="NCBI Taxonomy" id="1727"/>
    <lineage>
        <taxon>Bacteria</taxon>
        <taxon>Bacillati</taxon>
        <taxon>Actinomycetota</taxon>
        <taxon>Actinomycetes</taxon>
        <taxon>Mycobacteriales</taxon>
        <taxon>Corynebacteriaceae</taxon>
        <taxon>Corynebacterium</taxon>
    </lineage>
</organism>
<dbReference type="EMBL" id="BJNT01000005">
    <property type="protein sequence ID" value="GEC85552.1"/>
    <property type="molecule type" value="Genomic_DNA"/>
</dbReference>
<keyword evidence="1" id="KW-1133">Transmembrane helix</keyword>
<evidence type="ECO:0008006" key="6">
    <source>
        <dbReference type="Google" id="ProtNLM"/>
    </source>
</evidence>
<dbReference type="Proteomes" id="UP000182498">
    <property type="component" value="Unassembled WGS sequence"/>
</dbReference>
<dbReference type="Proteomes" id="UP000319986">
    <property type="component" value="Unassembled WGS sequence"/>
</dbReference>
<keyword evidence="4" id="KW-1185">Reference proteome</keyword>
<evidence type="ECO:0000313" key="5">
    <source>
        <dbReference type="Proteomes" id="UP000319986"/>
    </source>
</evidence>